<dbReference type="NCBIfam" id="TIGR01494">
    <property type="entry name" value="ATPase_P-type"/>
    <property type="match status" value="1"/>
</dbReference>
<dbReference type="SFLD" id="SFLDS00003">
    <property type="entry name" value="Haloacid_Dehalogenase"/>
    <property type="match status" value="1"/>
</dbReference>
<evidence type="ECO:0000256" key="9">
    <source>
        <dbReference type="ARBA" id="ARBA00022723"/>
    </source>
</evidence>
<evidence type="ECO:0000256" key="6">
    <source>
        <dbReference type="ARBA" id="ARBA00022475"/>
    </source>
</evidence>
<dbReference type="InterPro" id="IPR001757">
    <property type="entry name" value="P_typ_ATPase"/>
</dbReference>
<feature type="transmembrane region" description="Helical" evidence="24">
    <location>
        <begin position="261"/>
        <end position="279"/>
    </location>
</feature>
<dbReference type="SFLD" id="SFLDG00002">
    <property type="entry name" value="C1.7:_P-type_atpase_like"/>
    <property type="match status" value="1"/>
</dbReference>
<dbReference type="RefSeq" id="WP_088066568.1">
    <property type="nucleotide sequence ID" value="NZ_MOOV01000091.1"/>
</dbReference>
<evidence type="ECO:0000259" key="25">
    <source>
        <dbReference type="PROSITE" id="PS50846"/>
    </source>
</evidence>
<dbReference type="InterPro" id="IPR036163">
    <property type="entry name" value="HMA_dom_sf"/>
</dbReference>
<evidence type="ECO:0000256" key="5">
    <source>
        <dbReference type="ARBA" id="ARBA00022448"/>
    </source>
</evidence>
<name>A0A9X6N444_BACTV</name>
<dbReference type="PRINTS" id="PR00119">
    <property type="entry name" value="CATATPASE"/>
</dbReference>
<keyword evidence="11 24" id="KW-0547">Nucleotide-binding</keyword>
<dbReference type="SUPFAM" id="SSF81653">
    <property type="entry name" value="Calcium ATPase, transduction domain A"/>
    <property type="match status" value="1"/>
</dbReference>
<reference evidence="26 27" key="1">
    <citation type="submission" date="2016-10" db="EMBL/GenBank/DDBJ databases">
        <title>Comparative genomics of Bacillus thuringiensis reveals a path to pathogens against multiple invertebrate hosts.</title>
        <authorList>
            <person name="Zheng J."/>
            <person name="Gao Q."/>
            <person name="Liu H."/>
            <person name="Peng D."/>
            <person name="Ruan L."/>
            <person name="Sun M."/>
        </authorList>
    </citation>
    <scope>NUCLEOTIDE SEQUENCE [LARGE SCALE GENOMIC DNA]</scope>
    <source>
        <strain evidence="26">T30001</strain>
    </source>
</reference>
<feature type="transmembrane region" description="Helical" evidence="24">
    <location>
        <begin position="448"/>
        <end position="470"/>
    </location>
</feature>
<comment type="catalytic activity">
    <reaction evidence="22">
        <text>Cu(+)(in) + ATP + H2O = Cu(+)(out) + ADP + phosphate + H(+)</text>
        <dbReference type="Rhea" id="RHEA:25792"/>
        <dbReference type="ChEBI" id="CHEBI:15377"/>
        <dbReference type="ChEBI" id="CHEBI:15378"/>
        <dbReference type="ChEBI" id="CHEBI:30616"/>
        <dbReference type="ChEBI" id="CHEBI:43474"/>
        <dbReference type="ChEBI" id="CHEBI:49552"/>
        <dbReference type="ChEBI" id="CHEBI:456216"/>
        <dbReference type="EC" id="7.2.2.8"/>
    </reaction>
</comment>
<evidence type="ECO:0000256" key="1">
    <source>
        <dbReference type="ARBA" id="ARBA00004651"/>
    </source>
</evidence>
<evidence type="ECO:0000256" key="4">
    <source>
        <dbReference type="ARBA" id="ARBA00015102"/>
    </source>
</evidence>
<evidence type="ECO:0000313" key="26">
    <source>
        <dbReference type="EMBL" id="OUC01881.1"/>
    </source>
</evidence>
<dbReference type="Gene3D" id="2.70.150.10">
    <property type="entry name" value="Calcium-transporting ATPase, cytoplasmic transduction domain A"/>
    <property type="match status" value="1"/>
</dbReference>
<feature type="domain" description="HMA" evidence="25">
    <location>
        <begin position="5"/>
        <end position="71"/>
    </location>
</feature>
<dbReference type="InterPro" id="IPR023299">
    <property type="entry name" value="ATPase_P-typ_cyto_dom_N"/>
</dbReference>
<feature type="transmembrane region" description="Helical" evidence="24">
    <location>
        <begin position="756"/>
        <end position="773"/>
    </location>
</feature>
<dbReference type="CDD" id="cd00371">
    <property type="entry name" value="HMA"/>
    <property type="match status" value="2"/>
</dbReference>
<dbReference type="EC" id="7.2.2.8" evidence="3"/>
<evidence type="ECO:0000256" key="16">
    <source>
        <dbReference type="ARBA" id="ARBA00022989"/>
    </source>
</evidence>
<dbReference type="SUPFAM" id="SSF56784">
    <property type="entry name" value="HAD-like"/>
    <property type="match status" value="1"/>
</dbReference>
<keyword evidence="6 24" id="KW-1003">Cell membrane</keyword>
<dbReference type="CDD" id="cd02094">
    <property type="entry name" value="P-type_ATPase_Cu-like"/>
    <property type="match status" value="1"/>
</dbReference>
<dbReference type="InterPro" id="IPR044492">
    <property type="entry name" value="P_typ_ATPase_HD_dom"/>
</dbReference>
<dbReference type="PANTHER" id="PTHR43520">
    <property type="entry name" value="ATP7, ISOFORM B"/>
    <property type="match status" value="1"/>
</dbReference>
<keyword evidence="10" id="KW-0677">Repeat</keyword>
<dbReference type="NCBIfam" id="TIGR00003">
    <property type="entry name" value="copper ion binding protein"/>
    <property type="match status" value="2"/>
</dbReference>
<dbReference type="PROSITE" id="PS01047">
    <property type="entry name" value="HMA_1"/>
    <property type="match status" value="2"/>
</dbReference>
<organism evidence="26 27">
    <name type="scientific">Bacillus thuringiensis subsp. medellin</name>
    <dbReference type="NCBI Taxonomy" id="79672"/>
    <lineage>
        <taxon>Bacteria</taxon>
        <taxon>Bacillati</taxon>
        <taxon>Bacillota</taxon>
        <taxon>Bacilli</taxon>
        <taxon>Bacillales</taxon>
        <taxon>Bacillaceae</taxon>
        <taxon>Bacillus</taxon>
        <taxon>Bacillus cereus group</taxon>
    </lineage>
</organism>
<dbReference type="FunFam" id="2.70.150.10:FF:000002">
    <property type="entry name" value="Copper-transporting ATPase 1, putative"/>
    <property type="match status" value="1"/>
</dbReference>
<keyword evidence="8 24" id="KW-0812">Transmembrane</keyword>
<feature type="transmembrane region" description="Helical" evidence="24">
    <location>
        <begin position="200"/>
        <end position="219"/>
    </location>
</feature>
<dbReference type="InterPro" id="IPR008250">
    <property type="entry name" value="ATPase_P-typ_transduc_dom_A_sf"/>
</dbReference>
<dbReference type="SFLD" id="SFLDF00027">
    <property type="entry name" value="p-type_atpase"/>
    <property type="match status" value="1"/>
</dbReference>
<dbReference type="NCBIfam" id="TIGR01511">
    <property type="entry name" value="ATPase-IB1_Cu"/>
    <property type="match status" value="1"/>
</dbReference>
<evidence type="ECO:0000256" key="14">
    <source>
        <dbReference type="ARBA" id="ARBA00022842"/>
    </source>
</evidence>
<dbReference type="PANTHER" id="PTHR43520:SF8">
    <property type="entry name" value="P-TYPE CU(+) TRANSPORTER"/>
    <property type="match status" value="1"/>
</dbReference>
<dbReference type="EMBL" id="MOOV01000091">
    <property type="protein sequence ID" value="OUC01881.1"/>
    <property type="molecule type" value="Genomic_DNA"/>
</dbReference>
<keyword evidence="12" id="KW-0187">Copper transport</keyword>
<dbReference type="SUPFAM" id="SSF81665">
    <property type="entry name" value="Calcium ATPase, transmembrane domain M"/>
    <property type="match status" value="1"/>
</dbReference>
<evidence type="ECO:0000256" key="20">
    <source>
        <dbReference type="ARBA" id="ARBA00029719"/>
    </source>
</evidence>
<dbReference type="Pfam" id="PF00403">
    <property type="entry name" value="HMA"/>
    <property type="match status" value="2"/>
</dbReference>
<evidence type="ECO:0000256" key="24">
    <source>
        <dbReference type="RuleBase" id="RU362081"/>
    </source>
</evidence>
<evidence type="ECO:0000256" key="22">
    <source>
        <dbReference type="ARBA" id="ARBA00049289"/>
    </source>
</evidence>
<evidence type="ECO:0000256" key="13">
    <source>
        <dbReference type="ARBA" id="ARBA00022840"/>
    </source>
</evidence>
<dbReference type="GO" id="GO:0005507">
    <property type="term" value="F:copper ion binding"/>
    <property type="evidence" value="ECO:0007669"/>
    <property type="project" value="InterPro"/>
</dbReference>
<dbReference type="Pfam" id="PF00702">
    <property type="entry name" value="Hydrolase"/>
    <property type="match status" value="1"/>
</dbReference>
<dbReference type="InterPro" id="IPR006121">
    <property type="entry name" value="HMA_dom"/>
</dbReference>
<evidence type="ECO:0000256" key="3">
    <source>
        <dbReference type="ARBA" id="ARBA00012517"/>
    </source>
</evidence>
<accession>A0A9X6N444</accession>
<evidence type="ECO:0000256" key="11">
    <source>
        <dbReference type="ARBA" id="ARBA00022741"/>
    </source>
</evidence>
<comment type="subcellular location">
    <subcellularLocation>
        <location evidence="1">Cell membrane</location>
        <topology evidence="1">Multi-pass membrane protein</topology>
    </subcellularLocation>
</comment>
<keyword evidence="18" id="KW-0406">Ion transport</keyword>
<dbReference type="FunFam" id="3.40.1110.10:FF:000056">
    <property type="entry name" value="Copper-exporting P-type ATPase"/>
    <property type="match status" value="1"/>
</dbReference>
<dbReference type="InterPro" id="IPR027256">
    <property type="entry name" value="P-typ_ATPase_IB"/>
</dbReference>
<dbReference type="Gene3D" id="3.40.1110.10">
    <property type="entry name" value="Calcium-transporting ATPase, cytoplasmic domain N"/>
    <property type="match status" value="1"/>
</dbReference>
<dbReference type="InterPro" id="IPR036412">
    <property type="entry name" value="HAD-like_sf"/>
</dbReference>
<dbReference type="SUPFAM" id="SSF55008">
    <property type="entry name" value="HMA, heavy metal-associated domain"/>
    <property type="match status" value="2"/>
</dbReference>
<feature type="domain" description="HMA" evidence="25">
    <location>
        <begin position="73"/>
        <end position="139"/>
    </location>
</feature>
<dbReference type="NCBIfam" id="TIGR01525">
    <property type="entry name" value="ATPase-IB_hvy"/>
    <property type="match status" value="1"/>
</dbReference>
<comment type="function">
    <text evidence="23">Involved in copper export.</text>
</comment>
<dbReference type="InterPro" id="IPR023214">
    <property type="entry name" value="HAD_sf"/>
</dbReference>
<dbReference type="InterPro" id="IPR017969">
    <property type="entry name" value="Heavy-metal-associated_CS"/>
</dbReference>
<keyword evidence="19 24" id="KW-0472">Membrane</keyword>
<dbReference type="GO" id="GO:0005524">
    <property type="term" value="F:ATP binding"/>
    <property type="evidence" value="ECO:0007669"/>
    <property type="project" value="UniProtKB-UniRule"/>
</dbReference>
<dbReference type="InterPro" id="IPR059000">
    <property type="entry name" value="ATPase_P-type_domA"/>
</dbReference>
<evidence type="ECO:0000313" key="27">
    <source>
        <dbReference type="Proteomes" id="UP000195160"/>
    </source>
</evidence>
<dbReference type="Pfam" id="PF00122">
    <property type="entry name" value="E1-E2_ATPase"/>
    <property type="match status" value="1"/>
</dbReference>
<keyword evidence="15" id="KW-1278">Translocase</keyword>
<evidence type="ECO:0000256" key="21">
    <source>
        <dbReference type="ARBA" id="ARBA00033239"/>
    </source>
</evidence>
<dbReference type="PRINTS" id="PR00942">
    <property type="entry name" value="CUATPASEI"/>
</dbReference>
<keyword evidence="16 24" id="KW-1133">Transmembrane helix</keyword>
<feature type="transmembrane region" description="Helical" evidence="24">
    <location>
        <begin position="231"/>
        <end position="249"/>
    </location>
</feature>
<dbReference type="InterPro" id="IPR018303">
    <property type="entry name" value="ATPase_P-typ_P_site"/>
</dbReference>
<dbReference type="Gene3D" id="3.40.50.1000">
    <property type="entry name" value="HAD superfamily/HAD-like"/>
    <property type="match status" value="1"/>
</dbReference>
<dbReference type="FunFam" id="3.40.50.1000:FF:000144">
    <property type="entry name" value="copper-transporting ATPase 1 isoform X2"/>
    <property type="match status" value="1"/>
</dbReference>
<evidence type="ECO:0000256" key="19">
    <source>
        <dbReference type="ARBA" id="ARBA00023136"/>
    </source>
</evidence>
<dbReference type="GO" id="GO:0005886">
    <property type="term" value="C:plasma membrane"/>
    <property type="evidence" value="ECO:0007669"/>
    <property type="project" value="UniProtKB-SubCell"/>
</dbReference>
<dbReference type="AlphaFoldDB" id="A0A9X6N444"/>
<dbReference type="Gene3D" id="3.30.70.100">
    <property type="match status" value="2"/>
</dbReference>
<evidence type="ECO:0000256" key="8">
    <source>
        <dbReference type="ARBA" id="ARBA00022692"/>
    </source>
</evidence>
<dbReference type="Proteomes" id="UP000195160">
    <property type="component" value="Unassembled WGS sequence"/>
</dbReference>
<evidence type="ECO:0000256" key="2">
    <source>
        <dbReference type="ARBA" id="ARBA00006024"/>
    </source>
</evidence>
<keyword evidence="5" id="KW-0813">Transport</keyword>
<dbReference type="GO" id="GO:0055070">
    <property type="term" value="P:copper ion homeostasis"/>
    <property type="evidence" value="ECO:0007669"/>
    <property type="project" value="TreeGrafter"/>
</dbReference>
<dbReference type="GO" id="GO:0043682">
    <property type="term" value="F:P-type divalent copper transporter activity"/>
    <property type="evidence" value="ECO:0007669"/>
    <property type="project" value="TreeGrafter"/>
</dbReference>
<evidence type="ECO:0000256" key="23">
    <source>
        <dbReference type="ARBA" id="ARBA00055366"/>
    </source>
</evidence>
<dbReference type="GO" id="GO:0016887">
    <property type="term" value="F:ATP hydrolysis activity"/>
    <property type="evidence" value="ECO:0007669"/>
    <property type="project" value="InterPro"/>
</dbReference>
<dbReference type="FunFam" id="3.30.70.100:FF:000005">
    <property type="entry name" value="Copper-exporting P-type ATPase A"/>
    <property type="match status" value="2"/>
</dbReference>
<keyword evidence="9 24" id="KW-0479">Metal-binding</keyword>
<proteinExistence type="inferred from homology"/>
<gene>
    <name evidence="26" type="ORF">BK784_13100</name>
</gene>
<keyword evidence="17" id="KW-0186">Copper</keyword>
<comment type="caution">
    <text evidence="26">The sequence shown here is derived from an EMBL/GenBank/DDBJ whole genome shotgun (WGS) entry which is preliminary data.</text>
</comment>
<evidence type="ECO:0000256" key="18">
    <source>
        <dbReference type="ARBA" id="ARBA00023065"/>
    </source>
</evidence>
<keyword evidence="7" id="KW-0597">Phosphoprotein</keyword>
<feature type="transmembrane region" description="Helical" evidence="24">
    <location>
        <begin position="416"/>
        <end position="436"/>
    </location>
</feature>
<evidence type="ECO:0000256" key="17">
    <source>
        <dbReference type="ARBA" id="ARBA00023008"/>
    </source>
</evidence>
<evidence type="ECO:0000256" key="10">
    <source>
        <dbReference type="ARBA" id="ARBA00022737"/>
    </source>
</evidence>
<protein>
    <recommendedName>
        <fullName evidence="4">Copper-exporting P-type ATPase</fullName>
        <ecNumber evidence="3">7.2.2.8</ecNumber>
    </recommendedName>
    <alternativeName>
        <fullName evidence="20">Copper-exporting P-type ATPase A</fullName>
    </alternativeName>
    <alternativeName>
        <fullName evidence="21">Cu(+)-exporting ATPase</fullName>
    </alternativeName>
</protein>
<sequence length="806" mass="86787">MNEKKEANLQISGMTCAACANRIEKGLKKVEGVHEANVNFALEKTKIMYDPTKTNPQQFKEKVESLGYGIVSDKAEFTVSGMTCAACANRVEKRLNKLDGVNKATVNFALESATVDFNPDEVNVNEMKSAITKLGYKLEVKPDNQDASTDHRLQEIERQKKKFIISFILSFPLLWAMVSHFSFTSFIYLPDMLMSPWVQLALATPVQFIIGGQFYVGAYKALRNKSANMDVLVALGTSAAYFYSVYLSIQSIGFSKHMTDLYFETSAVLITLIILGKLFEAKAKGRSSEAIKKLMGLQAKTATVVRDGTEIKILIEEVVAGDIVYVKPGEKIPVDGEIVEGKSAIDESMLTGESIPVDKSIGDVVIGSTINKNGFLKVKATKVGRDTALAQIIKVVEEAQGSKAPIQRVADQISGIFVPVVVVIAIITFAVWMIFVTPGDFGGALEKMIAVLVIACPCALGLATPTSIMAGSGRSAEYGILFKGGEHLEATHRLDTVILDKTGTVTNGKPVLTDVIVADGFNENELLRLVGAAERNSEHPLAEAIVEGIKEKKIDIPSSETFEAIPGFGIESVVEGKHLLIGTRRLMKKFNIDIEEVSKSMEALEREGKTAMLIAIDKEYAGIVAVADTVKDTSKAAIARLKKMGLDVVMITGDNTQTAQAIAKQVGIDHVIAEVLPEGKAEEVKKLQANGKKVAMVGDGINDAPALATANIGMAIGTGTDVAMEAADITLIRGDLNSIADAIFMSKMTIRNIKQNLFWALAYNALGIPIAALGFLAPWVAGAAMAFSSVSVVLNALRLQRVKLKS</sequence>
<dbReference type="InterPro" id="IPR023298">
    <property type="entry name" value="ATPase_P-typ_TM_dom_sf"/>
</dbReference>
<evidence type="ECO:0000256" key="12">
    <source>
        <dbReference type="ARBA" id="ARBA00022796"/>
    </source>
</evidence>
<dbReference type="GO" id="GO:0140581">
    <property type="term" value="F:P-type monovalent copper transporter activity"/>
    <property type="evidence" value="ECO:0007669"/>
    <property type="project" value="UniProtKB-EC"/>
</dbReference>
<dbReference type="PRINTS" id="PR00943">
    <property type="entry name" value="CUATPASE"/>
</dbReference>
<dbReference type="PROSITE" id="PS00154">
    <property type="entry name" value="ATPASE_E1_E2"/>
    <property type="match status" value="1"/>
</dbReference>
<feature type="transmembrane region" description="Helical" evidence="24">
    <location>
        <begin position="163"/>
        <end position="188"/>
    </location>
</feature>
<evidence type="ECO:0000256" key="7">
    <source>
        <dbReference type="ARBA" id="ARBA00022553"/>
    </source>
</evidence>
<evidence type="ECO:0000256" key="15">
    <source>
        <dbReference type="ARBA" id="ARBA00022967"/>
    </source>
</evidence>
<dbReference type="NCBIfam" id="TIGR01512">
    <property type="entry name" value="ATPase-IB2_Cd"/>
    <property type="match status" value="1"/>
</dbReference>
<comment type="similarity">
    <text evidence="2 24">Belongs to the cation transport ATPase (P-type) (TC 3.A.3) family. Type IB subfamily.</text>
</comment>
<keyword evidence="13 24" id="KW-0067">ATP-binding</keyword>
<dbReference type="InterPro" id="IPR006122">
    <property type="entry name" value="HMA_Cu_ion-bd"/>
</dbReference>
<dbReference type="PROSITE" id="PS50846">
    <property type="entry name" value="HMA_2"/>
    <property type="match status" value="2"/>
</dbReference>
<keyword evidence="14" id="KW-0460">Magnesium</keyword>